<feature type="compositionally biased region" description="Polar residues" evidence="3">
    <location>
        <begin position="135"/>
        <end position="147"/>
    </location>
</feature>
<feature type="compositionally biased region" description="Low complexity" evidence="3">
    <location>
        <begin position="73"/>
        <end position="85"/>
    </location>
</feature>
<sequence>MGRSSQSSHHSHKPRKTSQHDSRKSGKHKSFSSSEIKRFKSYSNSKARQSNFAYKANLSKSGEERKLLVRRCSSSSSDASSMSSSYCERESRKKKKSLPDNVVKKKSRHYSSSSNPSSSPSSDRRYIHRQPPPSLISNNSKVSTLSTKKGDEEVIRKKRQHNHHSSSSSNSPSSPEPNDKRYNSKKRSHSSCSNSPEPEDNRQYSDSSCSPESRSKRKRFVSLSSPKPTCKGQSVSSRSLHQYGKRQCSVSSSSPEPQNNRACSADSNSSEKSTNRERSVVLHPSRSNKTKQRFSFTSGSPEPSNNKKRVNSSSQLNSSNRACSVGSSSSMKNSDGKRSVVLHSSQSSKTRRRRSVTSSSPEPSNHNNGYVNSSSQHPNKKRRLASSPNSPQPSSDVKHSWSSTYNNHDNNYRRGSNSASSRKPYARSKSSLEFSFVPDDQSQVSLECQCEQDLGMSGQDTDYIYNSKHHHSLPPVQDLRAKLNMSRRQSSSTPRNQRILPTGKIHSDPLRPWHTGKNSADFEEMYHTPKRSSFLNLLNSNNQTPRTPEQYLTPKAISFSSPREAWATQFVARSESYCYKFIDSHCHLDFLYTRMGVSRNTRYSEFIENHAHSYPVNYEGCVAVFCNPRTFNLHRPQDEILNLVSKESGVWLALGCHPKSATEFGVSHEDGLRKMLSHPKVVALGEIGLDYSGRFGFHADVQKRVLITQLKLALELDLPLVIHCRDADDDCLDIMTQYVPRHHKIHLHCFTRDPDTADRWMDAFPNLFFGFTPVITYASAWEPALSSEHIPLDRLLLETDAPYFVPGHIKNTSVKLSHPGFALFTAEKIAELRQISVDDVLKACRKNTKRMYGI</sequence>
<dbReference type="GO" id="GO:0004527">
    <property type="term" value="F:exonuclease activity"/>
    <property type="evidence" value="ECO:0007669"/>
    <property type="project" value="UniProtKB-KW"/>
</dbReference>
<keyword evidence="4" id="KW-0269">Exonuclease</keyword>
<dbReference type="EMBL" id="BMAT01013775">
    <property type="protein sequence ID" value="GFS19936.1"/>
    <property type="molecule type" value="Genomic_DNA"/>
</dbReference>
<dbReference type="Proteomes" id="UP000762676">
    <property type="component" value="Unassembled WGS sequence"/>
</dbReference>
<dbReference type="PANTHER" id="PTHR46363">
    <property type="entry name" value="DEOXYRIBONUCLEASE TATDN2-RELATED"/>
    <property type="match status" value="1"/>
</dbReference>
<reference evidence="4 5" key="1">
    <citation type="journal article" date="2021" name="Elife">
        <title>Chloroplast acquisition without the gene transfer in kleptoplastic sea slugs, Plakobranchus ocellatus.</title>
        <authorList>
            <person name="Maeda T."/>
            <person name="Takahashi S."/>
            <person name="Yoshida T."/>
            <person name="Shimamura S."/>
            <person name="Takaki Y."/>
            <person name="Nagai Y."/>
            <person name="Toyoda A."/>
            <person name="Suzuki Y."/>
            <person name="Arimoto A."/>
            <person name="Ishii H."/>
            <person name="Satoh N."/>
            <person name="Nishiyama T."/>
            <person name="Hasebe M."/>
            <person name="Maruyama T."/>
            <person name="Minagawa J."/>
            <person name="Obokata J."/>
            <person name="Shigenobu S."/>
        </authorList>
    </citation>
    <scope>NUCLEOTIDE SEQUENCE [LARGE SCALE GENOMIC DNA]</scope>
</reference>
<dbReference type="InterPro" id="IPR018228">
    <property type="entry name" value="DNase_TatD-rel_CS"/>
</dbReference>
<dbReference type="Pfam" id="PF01026">
    <property type="entry name" value="TatD_DNase"/>
    <property type="match status" value="1"/>
</dbReference>
<organism evidence="4 5">
    <name type="scientific">Elysia marginata</name>
    <dbReference type="NCBI Taxonomy" id="1093978"/>
    <lineage>
        <taxon>Eukaryota</taxon>
        <taxon>Metazoa</taxon>
        <taxon>Spiralia</taxon>
        <taxon>Lophotrochozoa</taxon>
        <taxon>Mollusca</taxon>
        <taxon>Gastropoda</taxon>
        <taxon>Heterobranchia</taxon>
        <taxon>Euthyneura</taxon>
        <taxon>Panpulmonata</taxon>
        <taxon>Sacoglossa</taxon>
        <taxon>Placobranchoidea</taxon>
        <taxon>Plakobranchidae</taxon>
        <taxon>Elysia</taxon>
    </lineage>
</organism>
<feature type="compositionally biased region" description="Polar residues" evidence="3">
    <location>
        <begin position="248"/>
        <end position="272"/>
    </location>
</feature>
<feature type="compositionally biased region" description="Polar residues" evidence="3">
    <location>
        <begin position="41"/>
        <end position="52"/>
    </location>
</feature>
<keyword evidence="5" id="KW-1185">Reference proteome</keyword>
<name>A0AAV4JC60_9GAST</name>
<gene>
    <name evidence="4" type="ORF">ElyMa_006886000</name>
</gene>
<proteinExistence type="inferred from homology"/>
<feature type="region of interest" description="Disordered" evidence="3">
    <location>
        <begin position="487"/>
        <end position="513"/>
    </location>
</feature>
<dbReference type="PROSITE" id="PS01137">
    <property type="entry name" value="TATD_1"/>
    <property type="match status" value="1"/>
</dbReference>
<protein>
    <submittedName>
        <fullName evidence="4">3'-5' ssDNA/RNA exonuclease TatD</fullName>
    </submittedName>
</protein>
<feature type="compositionally biased region" description="Polar residues" evidence="3">
    <location>
        <begin position="361"/>
        <end position="377"/>
    </location>
</feature>
<evidence type="ECO:0000313" key="5">
    <source>
        <dbReference type="Proteomes" id="UP000762676"/>
    </source>
</evidence>
<feature type="compositionally biased region" description="Polar residues" evidence="3">
    <location>
        <begin position="293"/>
        <end position="304"/>
    </location>
</feature>
<comment type="similarity">
    <text evidence="1">Belongs to the metallo-dependent hydrolases superfamily. TatD-type hydrolase family.</text>
</comment>
<comment type="caution">
    <text evidence="4">The sequence shown here is derived from an EMBL/GenBank/DDBJ whole genome shotgun (WGS) entry which is preliminary data.</text>
</comment>
<feature type="compositionally biased region" description="Low complexity" evidence="3">
    <location>
        <begin position="111"/>
        <end position="121"/>
    </location>
</feature>
<keyword evidence="2" id="KW-0378">Hydrolase</keyword>
<feature type="region of interest" description="Disordered" evidence="3">
    <location>
        <begin position="1"/>
        <end position="426"/>
    </location>
</feature>
<evidence type="ECO:0000256" key="3">
    <source>
        <dbReference type="SAM" id="MobiDB-lite"/>
    </source>
</evidence>
<evidence type="ECO:0000256" key="1">
    <source>
        <dbReference type="ARBA" id="ARBA00009275"/>
    </source>
</evidence>
<feature type="compositionally biased region" description="Polar residues" evidence="3">
    <location>
        <begin position="311"/>
        <end position="333"/>
    </location>
</feature>
<dbReference type="PANTHER" id="PTHR46363:SF1">
    <property type="entry name" value="DEOXYRIBONUCLEASE TATDN2-RELATED"/>
    <property type="match status" value="1"/>
</dbReference>
<feature type="compositionally biased region" description="Polar residues" evidence="3">
    <location>
        <begin position="386"/>
        <end position="421"/>
    </location>
</feature>
<keyword evidence="4" id="KW-0540">Nuclease</keyword>
<dbReference type="AlphaFoldDB" id="A0AAV4JC60"/>
<evidence type="ECO:0000313" key="4">
    <source>
        <dbReference type="EMBL" id="GFS19936.1"/>
    </source>
</evidence>
<accession>A0AAV4JC60</accession>
<feature type="compositionally biased region" description="Polar residues" evidence="3">
    <location>
        <begin position="487"/>
        <end position="496"/>
    </location>
</feature>
<dbReference type="PROSITE" id="PS01090">
    <property type="entry name" value="TATD_2"/>
    <property type="match status" value="1"/>
</dbReference>
<dbReference type="Gene3D" id="3.20.20.140">
    <property type="entry name" value="Metal-dependent hydrolases"/>
    <property type="match status" value="1"/>
</dbReference>
<dbReference type="InterPro" id="IPR032466">
    <property type="entry name" value="Metal_Hydrolase"/>
</dbReference>
<feature type="compositionally biased region" description="Polar residues" evidence="3">
    <location>
        <begin position="222"/>
        <end position="240"/>
    </location>
</feature>
<evidence type="ECO:0000256" key="2">
    <source>
        <dbReference type="ARBA" id="ARBA00022801"/>
    </source>
</evidence>
<dbReference type="InterPro" id="IPR001130">
    <property type="entry name" value="TatD-like"/>
</dbReference>
<dbReference type="SUPFAM" id="SSF51556">
    <property type="entry name" value="Metallo-dependent hydrolases"/>
    <property type="match status" value="1"/>
</dbReference>
<dbReference type="CDD" id="cd01310">
    <property type="entry name" value="TatD_DNAse"/>
    <property type="match status" value="1"/>
</dbReference>